<sequence>MNLFPATFDIPSTDALPAAAQQLRVAIEATNCPVVLLEGEMGAGKTTFIRALCRELGVTDEVSSPTFSLVNEYRDAWNRPVYHFDFYRIDSLDEALRIGAPEYFDSGYLCLIEWPSRIAPLLPPDRLLVTLDVTGPESRRIQITTHSE</sequence>
<evidence type="ECO:0000256" key="2">
    <source>
        <dbReference type="ARBA" id="ARBA00007599"/>
    </source>
</evidence>
<dbReference type="InterPro" id="IPR027417">
    <property type="entry name" value="P-loop_NTPase"/>
</dbReference>
<evidence type="ECO:0000256" key="9">
    <source>
        <dbReference type="ARBA" id="ARBA00022842"/>
    </source>
</evidence>
<dbReference type="PANTHER" id="PTHR33540:SF2">
    <property type="entry name" value="TRNA THREONYLCARBAMOYLADENOSINE BIOSYNTHESIS PROTEIN TSAE"/>
    <property type="match status" value="1"/>
</dbReference>
<keyword evidence="7" id="KW-0547">Nucleotide-binding</keyword>
<evidence type="ECO:0000256" key="5">
    <source>
        <dbReference type="ARBA" id="ARBA00022694"/>
    </source>
</evidence>
<proteinExistence type="inferred from homology"/>
<organism evidence="11 12">
    <name type="scientific">Hymenobacter koreensis</name>
    <dbReference type="NCBI Taxonomy" id="1084523"/>
    <lineage>
        <taxon>Bacteria</taxon>
        <taxon>Pseudomonadati</taxon>
        <taxon>Bacteroidota</taxon>
        <taxon>Cytophagia</taxon>
        <taxon>Cytophagales</taxon>
        <taxon>Hymenobacteraceae</taxon>
        <taxon>Hymenobacter</taxon>
    </lineage>
</organism>
<dbReference type="NCBIfam" id="TIGR00150">
    <property type="entry name" value="T6A_YjeE"/>
    <property type="match status" value="1"/>
</dbReference>
<dbReference type="EMBL" id="BAABHA010000010">
    <property type="protein sequence ID" value="GAA4387294.1"/>
    <property type="molecule type" value="Genomic_DNA"/>
</dbReference>
<keyword evidence="5" id="KW-0819">tRNA processing</keyword>
<keyword evidence="4" id="KW-0963">Cytoplasm</keyword>
<evidence type="ECO:0000313" key="11">
    <source>
        <dbReference type="EMBL" id="GAA4387294.1"/>
    </source>
</evidence>
<evidence type="ECO:0000256" key="4">
    <source>
        <dbReference type="ARBA" id="ARBA00022490"/>
    </source>
</evidence>
<name>A0ABP8JA29_9BACT</name>
<accession>A0ABP8JA29</accession>
<dbReference type="InterPro" id="IPR003442">
    <property type="entry name" value="T6A_TsaE"/>
</dbReference>
<evidence type="ECO:0000256" key="10">
    <source>
        <dbReference type="ARBA" id="ARBA00032441"/>
    </source>
</evidence>
<dbReference type="Proteomes" id="UP001500454">
    <property type="component" value="Unassembled WGS sequence"/>
</dbReference>
<evidence type="ECO:0000256" key="3">
    <source>
        <dbReference type="ARBA" id="ARBA00019010"/>
    </source>
</evidence>
<evidence type="ECO:0000256" key="7">
    <source>
        <dbReference type="ARBA" id="ARBA00022741"/>
    </source>
</evidence>
<dbReference type="SUPFAM" id="SSF52540">
    <property type="entry name" value="P-loop containing nucleoside triphosphate hydrolases"/>
    <property type="match status" value="1"/>
</dbReference>
<comment type="similarity">
    <text evidence="2">Belongs to the TsaE family.</text>
</comment>
<evidence type="ECO:0000256" key="8">
    <source>
        <dbReference type="ARBA" id="ARBA00022840"/>
    </source>
</evidence>
<evidence type="ECO:0000256" key="1">
    <source>
        <dbReference type="ARBA" id="ARBA00004496"/>
    </source>
</evidence>
<evidence type="ECO:0000256" key="6">
    <source>
        <dbReference type="ARBA" id="ARBA00022723"/>
    </source>
</evidence>
<comment type="caution">
    <text evidence="11">The sequence shown here is derived from an EMBL/GenBank/DDBJ whole genome shotgun (WGS) entry which is preliminary data.</text>
</comment>
<dbReference type="PANTHER" id="PTHR33540">
    <property type="entry name" value="TRNA THREONYLCARBAMOYLADENOSINE BIOSYNTHESIS PROTEIN TSAE"/>
    <property type="match status" value="1"/>
</dbReference>
<gene>
    <name evidence="11" type="primary">tsaE</name>
    <name evidence="11" type="ORF">GCM10023186_32800</name>
</gene>
<keyword evidence="8" id="KW-0067">ATP-binding</keyword>
<dbReference type="Pfam" id="PF02367">
    <property type="entry name" value="TsaE"/>
    <property type="match status" value="1"/>
</dbReference>
<reference evidence="12" key="1">
    <citation type="journal article" date="2019" name="Int. J. Syst. Evol. Microbiol.">
        <title>The Global Catalogue of Microorganisms (GCM) 10K type strain sequencing project: providing services to taxonomists for standard genome sequencing and annotation.</title>
        <authorList>
            <consortium name="The Broad Institute Genomics Platform"/>
            <consortium name="The Broad Institute Genome Sequencing Center for Infectious Disease"/>
            <person name="Wu L."/>
            <person name="Ma J."/>
        </authorList>
    </citation>
    <scope>NUCLEOTIDE SEQUENCE [LARGE SCALE GENOMIC DNA]</scope>
    <source>
        <strain evidence="12">JCM 17924</strain>
    </source>
</reference>
<comment type="subcellular location">
    <subcellularLocation>
        <location evidence="1">Cytoplasm</location>
    </subcellularLocation>
</comment>
<keyword evidence="12" id="KW-1185">Reference proteome</keyword>
<keyword evidence="9" id="KW-0460">Magnesium</keyword>
<dbReference type="Gene3D" id="3.40.50.300">
    <property type="entry name" value="P-loop containing nucleotide triphosphate hydrolases"/>
    <property type="match status" value="1"/>
</dbReference>
<evidence type="ECO:0000313" key="12">
    <source>
        <dbReference type="Proteomes" id="UP001500454"/>
    </source>
</evidence>
<dbReference type="RefSeq" id="WP_345226044.1">
    <property type="nucleotide sequence ID" value="NZ_BAABHA010000010.1"/>
</dbReference>
<keyword evidence="6" id="KW-0479">Metal-binding</keyword>
<protein>
    <recommendedName>
        <fullName evidence="3">tRNA threonylcarbamoyladenosine biosynthesis protein TsaE</fullName>
    </recommendedName>
    <alternativeName>
        <fullName evidence="10">t(6)A37 threonylcarbamoyladenosine biosynthesis protein TsaE</fullName>
    </alternativeName>
</protein>